<comment type="cofactor">
    <cofactor evidence="1">
        <name>Mn(2+)</name>
        <dbReference type="ChEBI" id="CHEBI:29035"/>
    </cofactor>
</comment>
<protein>
    <submittedName>
        <fullName evidence="9">8-oxo-dGTP pyrophosphatase MutT (NUDIX family)</fullName>
    </submittedName>
</protein>
<keyword evidence="10" id="KW-1185">Reference proteome</keyword>
<evidence type="ECO:0000313" key="10">
    <source>
        <dbReference type="Proteomes" id="UP000294887"/>
    </source>
</evidence>
<dbReference type="PROSITE" id="PS51462">
    <property type="entry name" value="NUDIX"/>
    <property type="match status" value="1"/>
</dbReference>
<dbReference type="PANTHER" id="PTHR12992:SF11">
    <property type="entry name" value="MITOCHONDRIAL COENZYME A DIPHOSPHATASE NUDT8"/>
    <property type="match status" value="1"/>
</dbReference>
<dbReference type="InterPro" id="IPR045121">
    <property type="entry name" value="CoAse"/>
</dbReference>
<keyword evidence="5" id="KW-0460">Magnesium</keyword>
<dbReference type="GO" id="GO:0046872">
    <property type="term" value="F:metal ion binding"/>
    <property type="evidence" value="ECO:0007669"/>
    <property type="project" value="UniProtKB-KW"/>
</dbReference>
<dbReference type="RefSeq" id="WP_131906347.1">
    <property type="nucleotide sequence ID" value="NZ_BAAAFU010000006.1"/>
</dbReference>
<evidence type="ECO:0000256" key="3">
    <source>
        <dbReference type="ARBA" id="ARBA00022723"/>
    </source>
</evidence>
<proteinExistence type="predicted"/>
<evidence type="ECO:0000256" key="4">
    <source>
        <dbReference type="ARBA" id="ARBA00022801"/>
    </source>
</evidence>
<name>A0A4R1EXL2_9GAMM</name>
<evidence type="ECO:0000313" key="9">
    <source>
        <dbReference type="EMBL" id="TCJ84599.1"/>
    </source>
</evidence>
<feature type="region of interest" description="Disordered" evidence="7">
    <location>
        <begin position="21"/>
        <end position="42"/>
    </location>
</feature>
<feature type="domain" description="Nudix hydrolase" evidence="8">
    <location>
        <begin position="48"/>
        <end position="183"/>
    </location>
</feature>
<comment type="caution">
    <text evidence="9">The sequence shown here is derived from an EMBL/GenBank/DDBJ whole genome shotgun (WGS) entry which is preliminary data.</text>
</comment>
<sequence length="220" mass="25143">MKIINDLSPEEIQQCLNKQIPSSYDVPTSPGNSNNSETGQYPNQLNKAQRKAAVLIPFLRIEESWHILFIRRSIIENDMHSGQVAFVGGKHEENDPSIIHTALRETHEEIGINPNDVNVLGKLNPHYTVSRFEVTPVIATVAWPYDLTLQKSEVSHAFTLPLDWLADENNHEIRYREVPNVKEPIPVLYFKEYEGELLWGATARMTDSLIKTLKNEPVDY</sequence>
<evidence type="ECO:0000256" key="7">
    <source>
        <dbReference type="SAM" id="MobiDB-lite"/>
    </source>
</evidence>
<dbReference type="Proteomes" id="UP000294887">
    <property type="component" value="Unassembled WGS sequence"/>
</dbReference>
<dbReference type="InterPro" id="IPR000086">
    <property type="entry name" value="NUDIX_hydrolase_dom"/>
</dbReference>
<keyword evidence="3" id="KW-0479">Metal-binding</keyword>
<dbReference type="PANTHER" id="PTHR12992">
    <property type="entry name" value="NUDIX HYDROLASE"/>
    <property type="match status" value="1"/>
</dbReference>
<dbReference type="InterPro" id="IPR015797">
    <property type="entry name" value="NUDIX_hydrolase-like_dom_sf"/>
</dbReference>
<evidence type="ECO:0000256" key="2">
    <source>
        <dbReference type="ARBA" id="ARBA00001946"/>
    </source>
</evidence>
<organism evidence="9 10">
    <name type="scientific">Cocleimonas flava</name>
    <dbReference type="NCBI Taxonomy" id="634765"/>
    <lineage>
        <taxon>Bacteria</taxon>
        <taxon>Pseudomonadati</taxon>
        <taxon>Pseudomonadota</taxon>
        <taxon>Gammaproteobacteria</taxon>
        <taxon>Thiotrichales</taxon>
        <taxon>Thiotrichaceae</taxon>
        <taxon>Cocleimonas</taxon>
    </lineage>
</organism>
<dbReference type="EMBL" id="SMFQ01000004">
    <property type="protein sequence ID" value="TCJ84599.1"/>
    <property type="molecule type" value="Genomic_DNA"/>
</dbReference>
<dbReference type="AlphaFoldDB" id="A0A4R1EXL2"/>
<gene>
    <name evidence="9" type="ORF">EV695_2557</name>
</gene>
<dbReference type="Pfam" id="PF00293">
    <property type="entry name" value="NUDIX"/>
    <property type="match status" value="1"/>
</dbReference>
<dbReference type="GO" id="GO:0010945">
    <property type="term" value="F:coenzyme A diphosphatase activity"/>
    <property type="evidence" value="ECO:0007669"/>
    <property type="project" value="InterPro"/>
</dbReference>
<dbReference type="OrthoDB" id="9802805at2"/>
<evidence type="ECO:0000256" key="6">
    <source>
        <dbReference type="ARBA" id="ARBA00023211"/>
    </source>
</evidence>
<evidence type="ECO:0000256" key="5">
    <source>
        <dbReference type="ARBA" id="ARBA00022842"/>
    </source>
</evidence>
<evidence type="ECO:0000259" key="8">
    <source>
        <dbReference type="PROSITE" id="PS51462"/>
    </source>
</evidence>
<dbReference type="Gene3D" id="3.90.79.10">
    <property type="entry name" value="Nucleoside Triphosphate Pyrophosphohydrolase"/>
    <property type="match status" value="1"/>
</dbReference>
<reference evidence="9 10" key="1">
    <citation type="submission" date="2019-03" db="EMBL/GenBank/DDBJ databases">
        <title>Genomic Encyclopedia of Type Strains, Phase IV (KMG-IV): sequencing the most valuable type-strain genomes for metagenomic binning, comparative biology and taxonomic classification.</title>
        <authorList>
            <person name="Goeker M."/>
        </authorList>
    </citation>
    <scope>NUCLEOTIDE SEQUENCE [LARGE SCALE GENOMIC DNA]</scope>
    <source>
        <strain evidence="9 10">DSM 24830</strain>
    </source>
</reference>
<comment type="cofactor">
    <cofactor evidence="2">
        <name>Mg(2+)</name>
        <dbReference type="ChEBI" id="CHEBI:18420"/>
    </cofactor>
</comment>
<keyword evidence="6" id="KW-0464">Manganese</keyword>
<dbReference type="SUPFAM" id="SSF55811">
    <property type="entry name" value="Nudix"/>
    <property type="match status" value="1"/>
</dbReference>
<dbReference type="CDD" id="cd03426">
    <property type="entry name" value="NUDIX_CoAse_Nudt7"/>
    <property type="match status" value="1"/>
</dbReference>
<evidence type="ECO:0000256" key="1">
    <source>
        <dbReference type="ARBA" id="ARBA00001936"/>
    </source>
</evidence>
<keyword evidence="4" id="KW-0378">Hydrolase</keyword>
<accession>A0A4R1EXL2</accession>